<organism evidence="6 7">
    <name type="scientific">Thermophagus xiamenensis</name>
    <dbReference type="NCBI Taxonomy" id="385682"/>
    <lineage>
        <taxon>Bacteria</taxon>
        <taxon>Pseudomonadati</taxon>
        <taxon>Bacteroidota</taxon>
        <taxon>Bacteroidia</taxon>
        <taxon>Marinilabiliales</taxon>
        <taxon>Marinilabiliaceae</taxon>
        <taxon>Thermophagus</taxon>
    </lineage>
</organism>
<dbReference type="eggNOG" id="COG3103">
    <property type="taxonomic scope" value="Bacteria"/>
</dbReference>
<dbReference type="PANTHER" id="PTHR30417:SF1">
    <property type="entry name" value="N-ACETYLMURAMOYL-L-ALANINE AMIDASE AMID"/>
    <property type="match status" value="1"/>
</dbReference>
<evidence type="ECO:0000256" key="1">
    <source>
        <dbReference type="ARBA" id="ARBA00001561"/>
    </source>
</evidence>
<evidence type="ECO:0000313" key="7">
    <source>
        <dbReference type="Proteomes" id="UP000181976"/>
    </source>
</evidence>
<dbReference type="GO" id="GO:0009253">
    <property type="term" value="P:peptidoglycan catabolic process"/>
    <property type="evidence" value="ECO:0007669"/>
    <property type="project" value="InterPro"/>
</dbReference>
<gene>
    <name evidence="6" type="ORF">SAMN05444380_11413</name>
</gene>
<dbReference type="GO" id="GO:0071555">
    <property type="term" value="P:cell wall organization"/>
    <property type="evidence" value="ECO:0007669"/>
    <property type="project" value="UniProtKB-KW"/>
</dbReference>
<keyword evidence="3" id="KW-0378">Hydrolase</keyword>
<keyword evidence="4" id="KW-0961">Cell wall biogenesis/degradation</keyword>
<evidence type="ECO:0000313" key="6">
    <source>
        <dbReference type="EMBL" id="SFE58552.1"/>
    </source>
</evidence>
<feature type="domain" description="SH3b" evidence="5">
    <location>
        <begin position="217"/>
        <end position="278"/>
    </location>
</feature>
<dbReference type="GO" id="GO:0009254">
    <property type="term" value="P:peptidoglycan turnover"/>
    <property type="evidence" value="ECO:0007669"/>
    <property type="project" value="TreeGrafter"/>
</dbReference>
<dbReference type="FunCoup" id="A0A1I2BR09">
    <property type="interactions" value="4"/>
</dbReference>
<sequence>MIAVKNHRLVSSDKSLQISFDASPNHGTTFSEGLPDVIVLHYTGGSSLESSVNWLKNPASKASAHVIIGKNGEIVQMVPFNIKAWHAGISEWQGRKNLNNFSIGIEIDNSGLLEKRVDGYYTYWGKRIDNSQVVLATHKHKNQEQAWEAFTEKQIVIVEKIVMALKERYPIKDIVGHDDIAPGRKTDPGPAFPLQKIKNKLFYYRNEDVQLDINNNPNYGIVTADYLNIRTGPSVNNQTVSEPLPKGTKLKIVEEKNGWLKVKVDIQGWVSQHWVDLL</sequence>
<comment type="catalytic activity">
    <reaction evidence="1">
        <text>Hydrolyzes the link between N-acetylmuramoyl residues and L-amino acid residues in certain cell-wall glycopeptides.</text>
        <dbReference type="EC" id="3.5.1.28"/>
    </reaction>
</comment>
<evidence type="ECO:0000256" key="3">
    <source>
        <dbReference type="ARBA" id="ARBA00022801"/>
    </source>
</evidence>
<dbReference type="OrthoDB" id="9794842at2"/>
<dbReference type="Pfam" id="PF08239">
    <property type="entry name" value="SH3_3"/>
    <property type="match status" value="1"/>
</dbReference>
<dbReference type="PANTHER" id="PTHR30417">
    <property type="entry name" value="N-ACETYLMURAMOYL-L-ALANINE AMIDASE AMID"/>
    <property type="match status" value="1"/>
</dbReference>
<dbReference type="eggNOG" id="COG3023">
    <property type="taxonomic scope" value="Bacteria"/>
</dbReference>
<protein>
    <recommendedName>
        <fullName evidence="2">N-acetylmuramoyl-L-alanine amidase</fullName>
        <ecNumber evidence="2">3.5.1.28</ecNumber>
    </recommendedName>
</protein>
<dbReference type="STRING" id="385682.SAMN05444380_11413"/>
<dbReference type="RefSeq" id="WP_010527797.1">
    <property type="nucleotide sequence ID" value="NZ_AFSL01000063.1"/>
</dbReference>
<dbReference type="SMART" id="SM00644">
    <property type="entry name" value="Ami_2"/>
    <property type="match status" value="1"/>
</dbReference>
<accession>A0A1I2BR09</accession>
<dbReference type="Gene3D" id="2.30.30.40">
    <property type="entry name" value="SH3 Domains"/>
    <property type="match status" value="1"/>
</dbReference>
<dbReference type="AlphaFoldDB" id="A0A1I2BR09"/>
<dbReference type="CDD" id="cd06583">
    <property type="entry name" value="PGRP"/>
    <property type="match status" value="1"/>
</dbReference>
<dbReference type="InterPro" id="IPR051206">
    <property type="entry name" value="NAMLAA_amidase_2"/>
</dbReference>
<proteinExistence type="predicted"/>
<dbReference type="EC" id="3.5.1.28" evidence="2"/>
<evidence type="ECO:0000259" key="5">
    <source>
        <dbReference type="PROSITE" id="PS51781"/>
    </source>
</evidence>
<dbReference type="Proteomes" id="UP000181976">
    <property type="component" value="Unassembled WGS sequence"/>
</dbReference>
<dbReference type="InterPro" id="IPR036505">
    <property type="entry name" value="Amidase/PGRP_sf"/>
</dbReference>
<dbReference type="Gene3D" id="3.40.80.10">
    <property type="entry name" value="Peptidoglycan recognition protein-like"/>
    <property type="match status" value="1"/>
</dbReference>
<keyword evidence="7" id="KW-1185">Reference proteome</keyword>
<dbReference type="EMBL" id="FONA01000014">
    <property type="protein sequence ID" value="SFE58552.1"/>
    <property type="molecule type" value="Genomic_DNA"/>
</dbReference>
<dbReference type="GO" id="GO:0008745">
    <property type="term" value="F:N-acetylmuramoyl-L-alanine amidase activity"/>
    <property type="evidence" value="ECO:0007669"/>
    <property type="project" value="UniProtKB-EC"/>
</dbReference>
<dbReference type="InterPro" id="IPR002502">
    <property type="entry name" value="Amidase_domain"/>
</dbReference>
<dbReference type="SUPFAM" id="SSF55846">
    <property type="entry name" value="N-acetylmuramoyl-L-alanine amidase-like"/>
    <property type="match status" value="1"/>
</dbReference>
<name>A0A1I2BR09_9BACT</name>
<dbReference type="InParanoid" id="A0A1I2BR09"/>
<dbReference type="Pfam" id="PF01510">
    <property type="entry name" value="Amidase_2"/>
    <property type="match status" value="1"/>
</dbReference>
<dbReference type="PROSITE" id="PS51781">
    <property type="entry name" value="SH3B"/>
    <property type="match status" value="1"/>
</dbReference>
<dbReference type="SMART" id="SM00287">
    <property type="entry name" value="SH3b"/>
    <property type="match status" value="1"/>
</dbReference>
<reference evidence="6 7" key="1">
    <citation type="submission" date="2016-10" db="EMBL/GenBank/DDBJ databases">
        <authorList>
            <person name="de Groot N.N."/>
        </authorList>
    </citation>
    <scope>NUCLEOTIDE SEQUENCE [LARGE SCALE GENOMIC DNA]</scope>
    <source>
        <strain evidence="6 7">DSM 19012</strain>
    </source>
</reference>
<evidence type="ECO:0000256" key="4">
    <source>
        <dbReference type="ARBA" id="ARBA00023316"/>
    </source>
</evidence>
<evidence type="ECO:0000256" key="2">
    <source>
        <dbReference type="ARBA" id="ARBA00011901"/>
    </source>
</evidence>
<dbReference type="InterPro" id="IPR003646">
    <property type="entry name" value="SH3-like_bac-type"/>
</dbReference>